<proteinExistence type="predicted"/>
<evidence type="ECO:0000313" key="3">
    <source>
        <dbReference type="Proteomes" id="UP000054097"/>
    </source>
</evidence>
<name>A0A0C3AI42_SERVB</name>
<feature type="compositionally biased region" description="Basic residues" evidence="1">
    <location>
        <begin position="48"/>
        <end position="58"/>
    </location>
</feature>
<evidence type="ECO:0000313" key="2">
    <source>
        <dbReference type="EMBL" id="KIM19749.1"/>
    </source>
</evidence>
<feature type="compositionally biased region" description="Basic and acidic residues" evidence="1">
    <location>
        <begin position="24"/>
        <end position="35"/>
    </location>
</feature>
<dbReference type="EMBL" id="KN824556">
    <property type="protein sequence ID" value="KIM19749.1"/>
    <property type="molecule type" value="Genomic_DNA"/>
</dbReference>
<feature type="region of interest" description="Disordered" evidence="1">
    <location>
        <begin position="1"/>
        <end position="96"/>
    </location>
</feature>
<accession>A0A0C3AI42</accession>
<keyword evidence="3" id="KW-1185">Reference proteome</keyword>
<reference evidence="2 3" key="1">
    <citation type="submission" date="2014-04" db="EMBL/GenBank/DDBJ databases">
        <authorList>
            <consortium name="DOE Joint Genome Institute"/>
            <person name="Kuo A."/>
            <person name="Zuccaro A."/>
            <person name="Kohler A."/>
            <person name="Nagy L.G."/>
            <person name="Floudas D."/>
            <person name="Copeland A."/>
            <person name="Barry K.W."/>
            <person name="Cichocki N."/>
            <person name="Veneault-Fourrey C."/>
            <person name="LaButti K."/>
            <person name="Lindquist E.A."/>
            <person name="Lipzen A."/>
            <person name="Lundell T."/>
            <person name="Morin E."/>
            <person name="Murat C."/>
            <person name="Sun H."/>
            <person name="Tunlid A."/>
            <person name="Henrissat B."/>
            <person name="Grigoriev I.V."/>
            <person name="Hibbett D.S."/>
            <person name="Martin F."/>
            <person name="Nordberg H.P."/>
            <person name="Cantor M.N."/>
            <person name="Hua S.X."/>
        </authorList>
    </citation>
    <scope>NUCLEOTIDE SEQUENCE [LARGE SCALE GENOMIC DNA]</scope>
    <source>
        <strain evidence="2 3">MAFF 305830</strain>
    </source>
</reference>
<reference evidence="3" key="2">
    <citation type="submission" date="2015-01" db="EMBL/GenBank/DDBJ databases">
        <title>Evolutionary Origins and Diversification of the Mycorrhizal Mutualists.</title>
        <authorList>
            <consortium name="DOE Joint Genome Institute"/>
            <consortium name="Mycorrhizal Genomics Consortium"/>
            <person name="Kohler A."/>
            <person name="Kuo A."/>
            <person name="Nagy L.G."/>
            <person name="Floudas D."/>
            <person name="Copeland A."/>
            <person name="Barry K.W."/>
            <person name="Cichocki N."/>
            <person name="Veneault-Fourrey C."/>
            <person name="LaButti K."/>
            <person name="Lindquist E.A."/>
            <person name="Lipzen A."/>
            <person name="Lundell T."/>
            <person name="Morin E."/>
            <person name="Murat C."/>
            <person name="Riley R."/>
            <person name="Ohm R."/>
            <person name="Sun H."/>
            <person name="Tunlid A."/>
            <person name="Henrissat B."/>
            <person name="Grigoriev I.V."/>
            <person name="Hibbett D.S."/>
            <person name="Martin F."/>
        </authorList>
    </citation>
    <scope>NUCLEOTIDE SEQUENCE [LARGE SCALE GENOMIC DNA]</scope>
    <source>
        <strain evidence="3">MAFF 305830</strain>
    </source>
</reference>
<evidence type="ECO:0000256" key="1">
    <source>
        <dbReference type="SAM" id="MobiDB-lite"/>
    </source>
</evidence>
<organism evidence="2 3">
    <name type="scientific">Serendipita vermifera MAFF 305830</name>
    <dbReference type="NCBI Taxonomy" id="933852"/>
    <lineage>
        <taxon>Eukaryota</taxon>
        <taxon>Fungi</taxon>
        <taxon>Dikarya</taxon>
        <taxon>Basidiomycota</taxon>
        <taxon>Agaricomycotina</taxon>
        <taxon>Agaricomycetes</taxon>
        <taxon>Sebacinales</taxon>
        <taxon>Serendipitaceae</taxon>
        <taxon>Serendipita</taxon>
    </lineage>
</organism>
<sequence>MSRRSRRVAQLSPERVESVACRPNKTETTKVHRLDVPNPKSLQGPPMSRRRGRRRVHTHLQSLENDIKIVSPVPPPPPPPPPPPSLPSSLPPMVALSRPITGGDMKDTTHLEMLKESCCYWTPRRRSWCWRCLVLGGLMKLCLEAIQMR</sequence>
<dbReference type="AlphaFoldDB" id="A0A0C3AI42"/>
<dbReference type="Proteomes" id="UP000054097">
    <property type="component" value="Unassembled WGS sequence"/>
</dbReference>
<protein>
    <submittedName>
        <fullName evidence="2">Uncharacterized protein</fullName>
    </submittedName>
</protein>
<gene>
    <name evidence="2" type="ORF">M408DRAFT_30961</name>
</gene>
<feature type="compositionally biased region" description="Pro residues" evidence="1">
    <location>
        <begin position="72"/>
        <end position="90"/>
    </location>
</feature>
<dbReference type="HOGENOM" id="CLU_1750806_0_0_1"/>